<dbReference type="Gene3D" id="1.20.120.1220">
    <property type="match status" value="1"/>
</dbReference>
<keyword evidence="5 7" id="KW-1133">Transmembrane helix</keyword>
<keyword evidence="6 7" id="KW-0472">Membrane</keyword>
<dbReference type="InterPro" id="IPR050882">
    <property type="entry name" value="Prepilin_peptidase/N-MTase"/>
</dbReference>
<dbReference type="InterPro" id="IPR010627">
    <property type="entry name" value="Prepilin_pept_A24_N"/>
</dbReference>
<feature type="domain" description="Prepilin type IV endopeptidase peptidase" evidence="8">
    <location>
        <begin position="111"/>
        <end position="209"/>
    </location>
</feature>
<feature type="transmembrane region" description="Helical" evidence="7">
    <location>
        <begin position="129"/>
        <end position="147"/>
    </location>
</feature>
<comment type="caution">
    <text evidence="10">The sequence shown here is derived from an EMBL/GenBank/DDBJ whole genome shotgun (WGS) entry which is preliminary data.</text>
</comment>
<comment type="subcellular location">
    <subcellularLocation>
        <location evidence="1">Cell membrane</location>
        <topology evidence="1">Multi-pass membrane protein</topology>
    </subcellularLocation>
</comment>
<evidence type="ECO:0000259" key="8">
    <source>
        <dbReference type="Pfam" id="PF01478"/>
    </source>
</evidence>
<protein>
    <recommendedName>
        <fullName evidence="12">Prepilin peptidase</fullName>
    </recommendedName>
</protein>
<dbReference type="GO" id="GO:0006465">
    <property type="term" value="P:signal peptide processing"/>
    <property type="evidence" value="ECO:0007669"/>
    <property type="project" value="TreeGrafter"/>
</dbReference>
<comment type="similarity">
    <text evidence="2">Belongs to the peptidase A24 family.</text>
</comment>
<evidence type="ECO:0000313" key="11">
    <source>
        <dbReference type="Proteomes" id="UP000441455"/>
    </source>
</evidence>
<organism evidence="10 11">
    <name type="scientific">Acidaminococcus fermentans</name>
    <dbReference type="NCBI Taxonomy" id="905"/>
    <lineage>
        <taxon>Bacteria</taxon>
        <taxon>Bacillati</taxon>
        <taxon>Bacillota</taxon>
        <taxon>Negativicutes</taxon>
        <taxon>Acidaminococcales</taxon>
        <taxon>Acidaminococcaceae</taxon>
        <taxon>Acidaminococcus</taxon>
    </lineage>
</organism>
<accession>A0A6N7VZA7</accession>
<dbReference type="AlphaFoldDB" id="A0A6N7VZA7"/>
<evidence type="ECO:0000256" key="2">
    <source>
        <dbReference type="ARBA" id="ARBA00005801"/>
    </source>
</evidence>
<feature type="transmembrane region" description="Helical" evidence="7">
    <location>
        <begin position="192"/>
        <end position="217"/>
    </location>
</feature>
<dbReference type="OrthoDB" id="9789291at2"/>
<evidence type="ECO:0000256" key="1">
    <source>
        <dbReference type="ARBA" id="ARBA00004651"/>
    </source>
</evidence>
<dbReference type="Pfam" id="PF06750">
    <property type="entry name" value="A24_N_bact"/>
    <property type="match status" value="1"/>
</dbReference>
<dbReference type="EMBL" id="VULN01000003">
    <property type="protein sequence ID" value="MSS81573.1"/>
    <property type="molecule type" value="Genomic_DNA"/>
</dbReference>
<sequence>MISLPWLSLLISFFWFALGSCLGSFLNLCANRLRREESIIWGRSHCDSCGHILGPGELIPLVSYLRQKGKCRHCGKELTVSLFWREAEAGALFLLLSRMPGPPAVLALRLACVSLLLLMAWTDRDEMQLYEVFFLPLGLLFLLLHGLTDGDFLSPLTGAGLLGGLLQLIHWRYPQGMGAGDPKLAAVMGLWLGPWTGLQGLFLAAGLAFVSVCLFAFNPENNGWDKAPVQVPLAPYFVLAGLLLRFRSVFGLMEPDRMLLCVLGLAGPGLEEGKARLGQAAGWLRRRLSPWPRQLLGVQISGDRVTLVQVRKKKKAWEVERYQELAWPERIRLALYRQQGEEPALWLQEVCAKRGVTAQSILWLLGPDLLEFRNLSLPGLSRKEQIQAASWEILQQIPYPPGSFALGTEPCPDRKEEILAGAVPLALLDTVGVISRQLDWEILQVEGAPAAWGWWLEKEEAGFLLILGEEGLQGAWYARGRLLACRNLPGSGRGEPFRDQRDEAVETLWEHLSPGVRDRFQDGPSGLYLAGGTEQEQAAWLEFFRQQWECPAQVLELEPRFQWAPYYEEKKQAVLTAGLWGVLGGILGAGRESGFCFSLFRQGTGRLSRISWSALGKKLAAVSLILCLWLAGCLFLARKEQERCILQLQQVSGWETFWQAQQQRRKQLARQQKEKKQRIRQQVNWGDFLTLLGNQVPSDCWLTRVEQQKEGKVLHLEGRSLKRNGALQLVKRLQQRPEVIQVKLDRLEQEERESDLTGFALQIRLKEEETHG</sequence>
<evidence type="ECO:0000256" key="3">
    <source>
        <dbReference type="ARBA" id="ARBA00022475"/>
    </source>
</evidence>
<feature type="domain" description="Prepilin peptidase A24 N-terminal" evidence="9">
    <location>
        <begin position="18"/>
        <end position="96"/>
    </location>
</feature>
<dbReference type="PANTHER" id="PTHR30487">
    <property type="entry name" value="TYPE 4 PREPILIN-LIKE PROTEINS LEADER PEPTIDE-PROCESSING ENZYME"/>
    <property type="match status" value="1"/>
</dbReference>
<dbReference type="Proteomes" id="UP000441455">
    <property type="component" value="Unassembled WGS sequence"/>
</dbReference>
<dbReference type="Pfam" id="PF01478">
    <property type="entry name" value="Peptidase_A24"/>
    <property type="match status" value="1"/>
</dbReference>
<evidence type="ECO:0000259" key="9">
    <source>
        <dbReference type="Pfam" id="PF06750"/>
    </source>
</evidence>
<evidence type="ECO:0000313" key="10">
    <source>
        <dbReference type="EMBL" id="MSS81573.1"/>
    </source>
</evidence>
<dbReference type="InterPro" id="IPR007813">
    <property type="entry name" value="PilN"/>
</dbReference>
<evidence type="ECO:0008006" key="12">
    <source>
        <dbReference type="Google" id="ProtNLM"/>
    </source>
</evidence>
<feature type="transmembrane region" description="Helical" evidence="7">
    <location>
        <begin position="229"/>
        <end position="250"/>
    </location>
</feature>
<dbReference type="Pfam" id="PF05137">
    <property type="entry name" value="PilN"/>
    <property type="match status" value="1"/>
</dbReference>
<dbReference type="GO" id="GO:0005886">
    <property type="term" value="C:plasma membrane"/>
    <property type="evidence" value="ECO:0007669"/>
    <property type="project" value="UniProtKB-SubCell"/>
</dbReference>
<evidence type="ECO:0000256" key="6">
    <source>
        <dbReference type="ARBA" id="ARBA00023136"/>
    </source>
</evidence>
<dbReference type="RefSeq" id="WP_154487745.1">
    <property type="nucleotide sequence ID" value="NZ_VULN01000003.1"/>
</dbReference>
<proteinExistence type="inferred from homology"/>
<evidence type="ECO:0000256" key="7">
    <source>
        <dbReference type="SAM" id="Phobius"/>
    </source>
</evidence>
<evidence type="ECO:0000256" key="4">
    <source>
        <dbReference type="ARBA" id="ARBA00022692"/>
    </source>
</evidence>
<dbReference type="GO" id="GO:0004190">
    <property type="term" value="F:aspartic-type endopeptidase activity"/>
    <property type="evidence" value="ECO:0007669"/>
    <property type="project" value="InterPro"/>
</dbReference>
<evidence type="ECO:0000256" key="5">
    <source>
        <dbReference type="ARBA" id="ARBA00022989"/>
    </source>
</evidence>
<gene>
    <name evidence="10" type="ORF">FX155_02970</name>
</gene>
<keyword evidence="3" id="KW-1003">Cell membrane</keyword>
<reference evidence="10 11" key="1">
    <citation type="submission" date="2019-08" db="EMBL/GenBank/DDBJ databases">
        <title>In-depth cultivation of the pig gut microbiome towards novel bacterial diversity and tailored functional studies.</title>
        <authorList>
            <person name="Wylensek D."/>
            <person name="Hitch T.C.A."/>
            <person name="Clavel T."/>
        </authorList>
    </citation>
    <scope>NUCLEOTIDE SEQUENCE [LARGE SCALE GENOMIC DNA]</scope>
    <source>
        <strain evidence="10 11">WCA-389-WT-5B</strain>
    </source>
</reference>
<name>A0A6N7VZA7_ACIFE</name>
<dbReference type="InterPro" id="IPR000045">
    <property type="entry name" value="Prepilin_IV_endopep_pep"/>
</dbReference>
<dbReference type="PANTHER" id="PTHR30487:SF0">
    <property type="entry name" value="PREPILIN LEADER PEPTIDASE_N-METHYLTRANSFERASE-RELATED"/>
    <property type="match status" value="1"/>
</dbReference>
<keyword evidence="4 7" id="KW-0812">Transmembrane</keyword>